<dbReference type="EMBL" id="DMZY01000249">
    <property type="protein sequence ID" value="HAV93168.1"/>
    <property type="molecule type" value="Genomic_DNA"/>
</dbReference>
<dbReference type="PANTHER" id="PTHR30413:SF8">
    <property type="entry name" value="TRANSPORT PERMEASE PROTEIN"/>
    <property type="match status" value="1"/>
</dbReference>
<evidence type="ECO:0000256" key="4">
    <source>
        <dbReference type="ARBA" id="ARBA00022475"/>
    </source>
</evidence>
<evidence type="ECO:0000256" key="6">
    <source>
        <dbReference type="ARBA" id="ARBA00022692"/>
    </source>
</evidence>
<dbReference type="PANTHER" id="PTHR30413">
    <property type="entry name" value="INNER MEMBRANE TRANSPORT PERMEASE"/>
    <property type="match status" value="1"/>
</dbReference>
<proteinExistence type="inferred from homology"/>
<dbReference type="GO" id="GO:0140359">
    <property type="term" value="F:ABC-type transporter activity"/>
    <property type="evidence" value="ECO:0007669"/>
    <property type="project" value="InterPro"/>
</dbReference>
<comment type="caution">
    <text evidence="11">The sequence shown here is derived from an EMBL/GenBank/DDBJ whole genome shotgun (WGS) entry which is preliminary data.</text>
</comment>
<evidence type="ECO:0000256" key="2">
    <source>
        <dbReference type="ARBA" id="ARBA00007783"/>
    </source>
</evidence>
<evidence type="ECO:0000313" key="11">
    <source>
        <dbReference type="EMBL" id="HAV93168.1"/>
    </source>
</evidence>
<feature type="transmembrane region" description="Helical" evidence="9">
    <location>
        <begin position="138"/>
        <end position="160"/>
    </location>
</feature>
<comment type="subcellular location">
    <subcellularLocation>
        <location evidence="1">Cell inner membrane</location>
        <topology evidence="1">Multi-pass membrane protein</topology>
    </subcellularLocation>
    <subcellularLocation>
        <location evidence="9">Cell membrane</location>
        <topology evidence="9">Multi-pass membrane protein</topology>
    </subcellularLocation>
</comment>
<keyword evidence="7 9" id="KW-1133">Transmembrane helix</keyword>
<protein>
    <recommendedName>
        <fullName evidence="9">Transport permease protein</fullName>
    </recommendedName>
</protein>
<keyword evidence="3 9" id="KW-0813">Transport</keyword>
<feature type="transmembrane region" description="Helical" evidence="9">
    <location>
        <begin position="60"/>
        <end position="85"/>
    </location>
</feature>
<feature type="transmembrane region" description="Helical" evidence="9">
    <location>
        <begin position="224"/>
        <end position="244"/>
    </location>
</feature>
<accession>A0A350HCA2</accession>
<evidence type="ECO:0000256" key="3">
    <source>
        <dbReference type="ARBA" id="ARBA00022448"/>
    </source>
</evidence>
<dbReference type="Proteomes" id="UP000264062">
    <property type="component" value="Unassembled WGS sequence"/>
</dbReference>
<feature type="transmembrane region" description="Helical" evidence="9">
    <location>
        <begin position="197"/>
        <end position="218"/>
    </location>
</feature>
<feature type="transmembrane region" description="Helical" evidence="9">
    <location>
        <begin position="27"/>
        <end position="48"/>
    </location>
</feature>
<evidence type="ECO:0000313" key="12">
    <source>
        <dbReference type="Proteomes" id="UP000264062"/>
    </source>
</evidence>
<evidence type="ECO:0000256" key="8">
    <source>
        <dbReference type="ARBA" id="ARBA00023136"/>
    </source>
</evidence>
<dbReference type="GO" id="GO:0015920">
    <property type="term" value="P:lipopolysaccharide transport"/>
    <property type="evidence" value="ECO:0007669"/>
    <property type="project" value="TreeGrafter"/>
</dbReference>
<dbReference type="Pfam" id="PF01061">
    <property type="entry name" value="ABC2_membrane"/>
    <property type="match status" value="1"/>
</dbReference>
<keyword evidence="5" id="KW-0997">Cell inner membrane</keyword>
<evidence type="ECO:0000259" key="10">
    <source>
        <dbReference type="PROSITE" id="PS51012"/>
    </source>
</evidence>
<evidence type="ECO:0000256" key="5">
    <source>
        <dbReference type="ARBA" id="ARBA00022519"/>
    </source>
</evidence>
<evidence type="ECO:0000256" key="9">
    <source>
        <dbReference type="RuleBase" id="RU361157"/>
    </source>
</evidence>
<dbReference type="InterPro" id="IPR047817">
    <property type="entry name" value="ABC2_TM_bact-type"/>
</dbReference>
<evidence type="ECO:0000256" key="1">
    <source>
        <dbReference type="ARBA" id="ARBA00004429"/>
    </source>
</evidence>
<dbReference type="GO" id="GO:0043190">
    <property type="term" value="C:ATP-binding cassette (ABC) transporter complex"/>
    <property type="evidence" value="ECO:0007669"/>
    <property type="project" value="InterPro"/>
</dbReference>
<gene>
    <name evidence="11" type="ORF">DCW38_08340</name>
</gene>
<feature type="transmembrane region" description="Helical" evidence="9">
    <location>
        <begin position="105"/>
        <end position="126"/>
    </location>
</feature>
<keyword evidence="6 9" id="KW-0812">Transmembrane</keyword>
<keyword evidence="4 9" id="KW-1003">Cell membrane</keyword>
<dbReference type="AlphaFoldDB" id="A0A350HCA2"/>
<dbReference type="PROSITE" id="PS51012">
    <property type="entry name" value="ABC_TM2"/>
    <property type="match status" value="1"/>
</dbReference>
<dbReference type="InterPro" id="IPR013525">
    <property type="entry name" value="ABC2_TM"/>
</dbReference>
<comment type="similarity">
    <text evidence="2 9">Belongs to the ABC-2 integral membrane protein family.</text>
</comment>
<reference evidence="11 12" key="1">
    <citation type="journal article" date="2018" name="Nat. Biotechnol.">
        <title>A standardized bacterial taxonomy based on genome phylogeny substantially revises the tree of life.</title>
        <authorList>
            <person name="Parks D.H."/>
            <person name="Chuvochina M."/>
            <person name="Waite D.W."/>
            <person name="Rinke C."/>
            <person name="Skarshewski A."/>
            <person name="Chaumeil P.A."/>
            <person name="Hugenholtz P."/>
        </authorList>
    </citation>
    <scope>NUCLEOTIDE SEQUENCE [LARGE SCALE GENOMIC DNA]</scope>
    <source>
        <strain evidence="11">UBA9956</strain>
    </source>
</reference>
<name>A0A350HCA2_UNCW3</name>
<sequence>MEFFTRHINLLTELIKSDLKSKYKNTILGFLWILFEPLFMMIILYIVFNKFIRFQMDNYPMYILSGVILWRFFINTTSQSIFIFYRNREMILKVRIPRLLLPFSIVLSNLVITFFEYIVYFILFLLAGMHLSWTMLFFLPYLLLFAFFTAGVSLLLALIYPFFKDVKPGWEIFSQALFFLCPIFYPFEIVPYKFIHVYLLNPVAVFILGVHEMLYAGVITDSTIILNSVFFSVIVFIVSVLVFLMNEEKMVKSI</sequence>
<keyword evidence="8 9" id="KW-0472">Membrane</keyword>
<dbReference type="PRINTS" id="PR00164">
    <property type="entry name" value="ABC2TRNSPORT"/>
</dbReference>
<evidence type="ECO:0000256" key="7">
    <source>
        <dbReference type="ARBA" id="ARBA00022989"/>
    </source>
</evidence>
<dbReference type="InterPro" id="IPR000412">
    <property type="entry name" value="ABC_2_transport"/>
</dbReference>
<organism evidence="11 12">
    <name type="scientific">candidate division WOR-3 bacterium</name>
    <dbReference type="NCBI Taxonomy" id="2052148"/>
    <lineage>
        <taxon>Bacteria</taxon>
        <taxon>Bacteria division WOR-3</taxon>
    </lineage>
</organism>
<feature type="domain" description="ABC transmembrane type-2" evidence="10">
    <location>
        <begin position="28"/>
        <end position="246"/>
    </location>
</feature>